<dbReference type="EMBL" id="OIVN01000090">
    <property type="protein sequence ID" value="SPC74064.1"/>
    <property type="molecule type" value="Genomic_DNA"/>
</dbReference>
<name>A0A2N9EHC1_FAGSY</name>
<reference evidence="2" key="1">
    <citation type="submission" date="2018-02" db="EMBL/GenBank/DDBJ databases">
        <authorList>
            <person name="Cohen D.B."/>
            <person name="Kent A.D."/>
        </authorList>
    </citation>
    <scope>NUCLEOTIDE SEQUENCE</scope>
</reference>
<proteinExistence type="predicted"/>
<keyword evidence="1" id="KW-1133">Transmembrane helix</keyword>
<gene>
    <name evidence="2" type="ORF">FSB_LOCUS1946</name>
</gene>
<accession>A0A2N9EHC1</accession>
<evidence type="ECO:0000256" key="1">
    <source>
        <dbReference type="SAM" id="Phobius"/>
    </source>
</evidence>
<organism evidence="2">
    <name type="scientific">Fagus sylvatica</name>
    <name type="common">Beechnut</name>
    <dbReference type="NCBI Taxonomy" id="28930"/>
    <lineage>
        <taxon>Eukaryota</taxon>
        <taxon>Viridiplantae</taxon>
        <taxon>Streptophyta</taxon>
        <taxon>Embryophyta</taxon>
        <taxon>Tracheophyta</taxon>
        <taxon>Spermatophyta</taxon>
        <taxon>Magnoliopsida</taxon>
        <taxon>eudicotyledons</taxon>
        <taxon>Gunneridae</taxon>
        <taxon>Pentapetalae</taxon>
        <taxon>rosids</taxon>
        <taxon>fabids</taxon>
        <taxon>Fagales</taxon>
        <taxon>Fagaceae</taxon>
        <taxon>Fagus</taxon>
    </lineage>
</organism>
<sequence length="86" mass="8805">MGVCFGVGVSGMGVVIGFGRKFWWCRGGLVVVGMGVVDLCCWFGGGLSCRFDLCCGGLVVAGVGVVEATVVVVVLWRLGAGAVGFW</sequence>
<dbReference type="AlphaFoldDB" id="A0A2N9EHC1"/>
<protein>
    <recommendedName>
        <fullName evidence="3">Transmembrane protein</fullName>
    </recommendedName>
</protein>
<feature type="transmembrane region" description="Helical" evidence="1">
    <location>
        <begin position="55"/>
        <end position="76"/>
    </location>
</feature>
<keyword evidence="1" id="KW-0472">Membrane</keyword>
<keyword evidence="1" id="KW-0812">Transmembrane</keyword>
<feature type="transmembrane region" description="Helical" evidence="1">
    <location>
        <begin position="21"/>
        <end position="43"/>
    </location>
</feature>
<evidence type="ECO:0000313" key="2">
    <source>
        <dbReference type="EMBL" id="SPC74064.1"/>
    </source>
</evidence>
<evidence type="ECO:0008006" key="3">
    <source>
        <dbReference type="Google" id="ProtNLM"/>
    </source>
</evidence>